<organism evidence="1 2">
    <name type="scientific">Novosphingobium barchaimii LL02</name>
    <dbReference type="NCBI Taxonomy" id="1114963"/>
    <lineage>
        <taxon>Bacteria</taxon>
        <taxon>Pseudomonadati</taxon>
        <taxon>Pseudomonadota</taxon>
        <taxon>Alphaproteobacteria</taxon>
        <taxon>Sphingomonadales</taxon>
        <taxon>Sphingomonadaceae</taxon>
        <taxon>Novosphingobium</taxon>
    </lineage>
</organism>
<dbReference type="SUPFAM" id="SSF54909">
    <property type="entry name" value="Dimeric alpha+beta barrel"/>
    <property type="match status" value="1"/>
</dbReference>
<dbReference type="Proteomes" id="UP000052268">
    <property type="component" value="Unassembled WGS sequence"/>
</dbReference>
<dbReference type="Gene3D" id="3.30.70.100">
    <property type="match status" value="1"/>
</dbReference>
<keyword evidence="2" id="KW-1185">Reference proteome</keyword>
<protein>
    <submittedName>
        <fullName evidence="1">Uncharacterized protein</fullName>
    </submittedName>
</protein>
<dbReference type="InterPro" id="IPR011008">
    <property type="entry name" value="Dimeric_a/b-barrel"/>
</dbReference>
<evidence type="ECO:0000313" key="2">
    <source>
        <dbReference type="Proteomes" id="UP000052268"/>
    </source>
</evidence>
<evidence type="ECO:0000313" key="1">
    <source>
        <dbReference type="EMBL" id="KMS51646.1"/>
    </source>
</evidence>
<proteinExistence type="predicted"/>
<dbReference type="PATRIC" id="fig|1114963.3.peg.4261"/>
<sequence>MCDRREYMHKMVVLAKAVEGKIEELQRWYDDRHIPDLLAVPGFVSAERHRVFPVKPLEGMPAWDFMLIYEIAGDPMPVLQSMGGMMGTERMPVSDALASTHTLSLVGISEHHQAN</sequence>
<accession>A0A0J7XHZ7</accession>
<name>A0A0J7XHZ7_9SPHN</name>
<comment type="caution">
    <text evidence="1">The sequence shown here is derived from an EMBL/GenBank/DDBJ whole genome shotgun (WGS) entry which is preliminary data.</text>
</comment>
<dbReference type="AlphaFoldDB" id="A0A0J7XHZ7"/>
<gene>
    <name evidence="1" type="ORF">V474_03180</name>
</gene>
<dbReference type="EMBL" id="JACU01000011">
    <property type="protein sequence ID" value="KMS51646.1"/>
    <property type="molecule type" value="Genomic_DNA"/>
</dbReference>
<reference evidence="1 2" key="1">
    <citation type="journal article" date="2015" name="G3 (Bethesda)">
        <title>Insights into Ongoing Evolution of the Hexachlorocyclohexane Catabolic Pathway from Comparative Genomics of Ten Sphingomonadaceae Strains.</title>
        <authorList>
            <person name="Pearce S.L."/>
            <person name="Oakeshott J.G."/>
            <person name="Pandey G."/>
        </authorList>
    </citation>
    <scope>NUCLEOTIDE SEQUENCE [LARGE SCALE GENOMIC DNA]</scope>
    <source>
        <strain evidence="1 2">LL02</strain>
    </source>
</reference>